<dbReference type="AlphaFoldDB" id="A0A1H8AC18"/>
<accession>A0A1H8AC18</accession>
<dbReference type="InterPro" id="IPR023346">
    <property type="entry name" value="Lysozyme-like_dom_sf"/>
</dbReference>
<dbReference type="RefSeq" id="WP_050521332.1">
    <property type="nucleotide sequence ID" value="NZ_FOCO01000001.1"/>
</dbReference>
<feature type="signal peptide" evidence="4">
    <location>
        <begin position="1"/>
        <end position="33"/>
    </location>
</feature>
<dbReference type="InterPro" id="IPR000189">
    <property type="entry name" value="Transglyc_AS"/>
</dbReference>
<dbReference type="PROSITE" id="PS00922">
    <property type="entry name" value="TRANSGLYCOSYLASE"/>
    <property type="match status" value="1"/>
</dbReference>
<feature type="domain" description="Transglycosylase SLT" evidence="5">
    <location>
        <begin position="496"/>
        <end position="596"/>
    </location>
</feature>
<dbReference type="PANTHER" id="PTHR37423">
    <property type="entry name" value="SOLUBLE LYTIC MUREIN TRANSGLYCOSYLASE-RELATED"/>
    <property type="match status" value="1"/>
</dbReference>
<comment type="similarity">
    <text evidence="2">Belongs to the virb1 family.</text>
</comment>
<dbReference type="GO" id="GO:0008933">
    <property type="term" value="F:peptidoglycan lytic transglycosylase activity"/>
    <property type="evidence" value="ECO:0007669"/>
    <property type="project" value="InterPro"/>
</dbReference>
<dbReference type="GO" id="GO:0000270">
    <property type="term" value="P:peptidoglycan metabolic process"/>
    <property type="evidence" value="ECO:0007669"/>
    <property type="project" value="InterPro"/>
</dbReference>
<evidence type="ECO:0000313" key="6">
    <source>
        <dbReference type="EMBL" id="SEM67358.1"/>
    </source>
</evidence>
<sequence length="651" mass="69763">MNTQNAPRRRFAVSFALLFALLLALVLAAPAHADGLRAALAASSARDWDKARSLAPRGVALDIVEWQRLRAGDGLLGDYEAFLTRRSDWPGMALLHQKGEVAVVRTSQPERVIAYFAKDRPSTAAGALALVQAHLALGQTEAAGKVARNAWGNLRFSSADQAQMIALQGAVLKEAHVARLDMLLWEGREDEAARMLSLVPAGWQALARARIALRNKADGVNALISAVPAAQAGDPGLAYERFLWRVRSDLQDGAIELLFERSASAASLGRPGEWADRRAGIARALVKAGRARDAYRVASQHHLTEGADYAELEFLAGFIALRQLKDGTTARAHFQHLKQGVSTPISLSRAHYWEGRAEEALGNFAAARAAFEAGAQHQTAYYGLLSAEKLGLPLDSALISTAQGGDWRGAAFATSTVFEAATQLLAAGDLDLAKRFLLHLAEGLDARSLRQLGDAALALGQPHIAVLIGKQAAGRGVILPRAYFPVVDMVPDGLAVSRALALSIARRESEFNPVVVSPAGARGLMQVMPGTAELMAAKLGKPYVLSDLTRDPAYNVVLGAGYLAQLVEEFGTSIALIASGYNAGPGRPRRWITEFGDPRVEGVDIVDWVETIPFSETRTYVMRVVESLVIYRAMLRGSVGVVNVSAELSGR</sequence>
<feature type="chain" id="PRO_5010311284" evidence="4">
    <location>
        <begin position="34"/>
        <end position="651"/>
    </location>
</feature>
<dbReference type="GO" id="GO:0042597">
    <property type="term" value="C:periplasmic space"/>
    <property type="evidence" value="ECO:0007669"/>
    <property type="project" value="InterPro"/>
</dbReference>
<comment type="similarity">
    <text evidence="1">Belongs to the transglycosylase Slt family.</text>
</comment>
<dbReference type="PANTHER" id="PTHR37423:SF2">
    <property type="entry name" value="MEMBRANE-BOUND LYTIC MUREIN TRANSGLYCOSYLASE C"/>
    <property type="match status" value="1"/>
</dbReference>
<organism evidence="6 7">
    <name type="scientific">Pseudorhodobacter antarcticus</name>
    <dbReference type="NCBI Taxonomy" id="1077947"/>
    <lineage>
        <taxon>Bacteria</taxon>
        <taxon>Pseudomonadati</taxon>
        <taxon>Pseudomonadota</taxon>
        <taxon>Alphaproteobacteria</taxon>
        <taxon>Rhodobacterales</taxon>
        <taxon>Paracoccaceae</taxon>
        <taxon>Pseudorhodobacter</taxon>
    </lineage>
</organism>
<protein>
    <submittedName>
        <fullName evidence="6">Soluble lytic murein transglycosylase</fullName>
    </submittedName>
</protein>
<name>A0A1H8AC18_9RHOB</name>
<proteinExistence type="inferred from homology"/>
<gene>
    <name evidence="6" type="ORF">SAMN05216227_100148</name>
</gene>
<dbReference type="InterPro" id="IPR008939">
    <property type="entry name" value="Lytic_TGlycosylase_superhlx_U"/>
</dbReference>
<dbReference type="GO" id="GO:0004553">
    <property type="term" value="F:hydrolase activity, hydrolyzing O-glycosyl compounds"/>
    <property type="evidence" value="ECO:0007669"/>
    <property type="project" value="InterPro"/>
</dbReference>
<dbReference type="Pfam" id="PF01464">
    <property type="entry name" value="SLT"/>
    <property type="match status" value="1"/>
</dbReference>
<dbReference type="Gene3D" id="1.10.530.10">
    <property type="match status" value="1"/>
</dbReference>
<keyword evidence="7" id="KW-1185">Reference proteome</keyword>
<dbReference type="GO" id="GO:0016020">
    <property type="term" value="C:membrane"/>
    <property type="evidence" value="ECO:0007669"/>
    <property type="project" value="InterPro"/>
</dbReference>
<evidence type="ECO:0000256" key="2">
    <source>
        <dbReference type="ARBA" id="ARBA00009387"/>
    </source>
</evidence>
<reference evidence="6 7" key="1">
    <citation type="submission" date="2016-10" db="EMBL/GenBank/DDBJ databases">
        <authorList>
            <person name="de Groot N.N."/>
        </authorList>
    </citation>
    <scope>NUCLEOTIDE SEQUENCE [LARGE SCALE GENOMIC DNA]</scope>
    <source>
        <strain evidence="6 7">CGMCC 1.10836</strain>
    </source>
</reference>
<evidence type="ECO:0000256" key="4">
    <source>
        <dbReference type="SAM" id="SignalP"/>
    </source>
</evidence>
<dbReference type="Proteomes" id="UP000183002">
    <property type="component" value="Unassembled WGS sequence"/>
</dbReference>
<dbReference type="CDD" id="cd13401">
    <property type="entry name" value="Slt70-like"/>
    <property type="match status" value="1"/>
</dbReference>
<dbReference type="SUPFAM" id="SSF48435">
    <property type="entry name" value="Bacterial muramidases"/>
    <property type="match status" value="1"/>
</dbReference>
<evidence type="ECO:0000256" key="3">
    <source>
        <dbReference type="ARBA" id="ARBA00022729"/>
    </source>
</evidence>
<dbReference type="OrthoDB" id="9815002at2"/>
<evidence type="ECO:0000313" key="7">
    <source>
        <dbReference type="Proteomes" id="UP000183002"/>
    </source>
</evidence>
<dbReference type="SUPFAM" id="SSF53955">
    <property type="entry name" value="Lysozyme-like"/>
    <property type="match status" value="1"/>
</dbReference>
<dbReference type="EMBL" id="FOCO01000001">
    <property type="protein sequence ID" value="SEM67358.1"/>
    <property type="molecule type" value="Genomic_DNA"/>
</dbReference>
<dbReference type="Gene3D" id="1.25.20.10">
    <property type="entry name" value="Bacterial muramidases"/>
    <property type="match status" value="1"/>
</dbReference>
<keyword evidence="3 4" id="KW-0732">Signal</keyword>
<evidence type="ECO:0000259" key="5">
    <source>
        <dbReference type="Pfam" id="PF01464"/>
    </source>
</evidence>
<evidence type="ECO:0000256" key="1">
    <source>
        <dbReference type="ARBA" id="ARBA00007734"/>
    </source>
</evidence>
<dbReference type="InterPro" id="IPR008258">
    <property type="entry name" value="Transglycosylase_SLT_dom_1"/>
</dbReference>
<dbReference type="STRING" id="1077947.SAMN05216227_100148"/>